<evidence type="ECO:0000256" key="3">
    <source>
        <dbReference type="ARBA" id="ARBA00022801"/>
    </source>
</evidence>
<sequence>MVEDGKYEFFPWGNGAFSKLMASLRQKIFVEKQFYRLGGIPHILNVWMFKICSNVEIKVVVKDDLKCKDLKRVMNDKFSEVLKSLHSKNDTVDKEDIAKWSPKEVEHSDEVVDVAGYSNPISPHNDSDKQDLDVIFYYLRKKYKHKNFSTNRYTTIDCFFKVYIDKAYMNYYYADIGKKLSTQDSFAWTYEVAQIEMSLINTIRGLSTPAGQPWHLVNEVFVPINCDDTFHWVLIVIVLKERSICMYDSMYSSRNSAQTSEIQKLAIMLPTYLQYSNFFSERDCGVFIAIFVEYLSEGLGTLSSDIDAQYHRLRYATLLCKYGSEKAKNGYFSENDDPPRQRSIFTPKEKDSVLHIE</sequence>
<gene>
    <name evidence="5" type="ORF">CQW23_12452</name>
</gene>
<dbReference type="PROSITE" id="PS50600">
    <property type="entry name" value="ULP_PROTEASE"/>
    <property type="match status" value="1"/>
</dbReference>
<evidence type="ECO:0000259" key="4">
    <source>
        <dbReference type="PROSITE" id="PS50600"/>
    </source>
</evidence>
<evidence type="ECO:0000256" key="1">
    <source>
        <dbReference type="ARBA" id="ARBA00005234"/>
    </source>
</evidence>
<reference evidence="6" key="2">
    <citation type="journal article" date="2017" name="J. Anim. Genet.">
        <title>Multiple reference genome sequences of hot pepper reveal the massive evolution of plant disease resistance genes by retroduplication.</title>
        <authorList>
            <person name="Kim S."/>
            <person name="Park J."/>
            <person name="Yeom S.-I."/>
            <person name="Kim Y.-M."/>
            <person name="Seo E."/>
            <person name="Kim K.-T."/>
            <person name="Kim M.-S."/>
            <person name="Lee J.M."/>
            <person name="Cheong K."/>
            <person name="Shin H.-S."/>
            <person name="Kim S.-B."/>
            <person name="Han K."/>
            <person name="Lee J."/>
            <person name="Park M."/>
            <person name="Lee H.-A."/>
            <person name="Lee H.-Y."/>
            <person name="Lee Y."/>
            <person name="Oh S."/>
            <person name="Lee J.H."/>
            <person name="Choi E."/>
            <person name="Choi E."/>
            <person name="Lee S.E."/>
            <person name="Jeon J."/>
            <person name="Kim H."/>
            <person name="Choi G."/>
            <person name="Song H."/>
            <person name="Lee J."/>
            <person name="Lee S.-C."/>
            <person name="Kwon J.-K."/>
            <person name="Lee H.-Y."/>
            <person name="Koo N."/>
            <person name="Hong Y."/>
            <person name="Kim R.W."/>
            <person name="Kang W.-H."/>
            <person name="Huh J.H."/>
            <person name="Kang B.-C."/>
            <person name="Yang T.-J."/>
            <person name="Lee Y.-H."/>
            <person name="Bennetzen J.L."/>
            <person name="Choi D."/>
        </authorList>
    </citation>
    <scope>NUCLEOTIDE SEQUENCE [LARGE SCALE GENOMIC DNA]</scope>
    <source>
        <strain evidence="6">cv. PBC81</strain>
    </source>
</reference>
<dbReference type="SUPFAM" id="SSF54001">
    <property type="entry name" value="Cysteine proteinases"/>
    <property type="match status" value="1"/>
</dbReference>
<dbReference type="GO" id="GO:0008234">
    <property type="term" value="F:cysteine-type peptidase activity"/>
    <property type="evidence" value="ECO:0007669"/>
    <property type="project" value="InterPro"/>
</dbReference>
<name>A0A2G2WSM8_CAPBA</name>
<evidence type="ECO:0000256" key="2">
    <source>
        <dbReference type="ARBA" id="ARBA00022670"/>
    </source>
</evidence>
<dbReference type="GO" id="GO:0006508">
    <property type="term" value="P:proteolysis"/>
    <property type="evidence" value="ECO:0007669"/>
    <property type="project" value="UniProtKB-KW"/>
</dbReference>
<proteinExistence type="inferred from homology"/>
<dbReference type="InterPro" id="IPR038765">
    <property type="entry name" value="Papain-like_cys_pep_sf"/>
</dbReference>
<dbReference type="OrthoDB" id="1939479at2759"/>
<keyword evidence="3" id="KW-0378">Hydrolase</keyword>
<evidence type="ECO:0000313" key="6">
    <source>
        <dbReference type="Proteomes" id="UP000224567"/>
    </source>
</evidence>
<keyword evidence="6" id="KW-1185">Reference proteome</keyword>
<comment type="similarity">
    <text evidence="1">Belongs to the peptidase C48 family.</text>
</comment>
<reference evidence="5 6" key="1">
    <citation type="journal article" date="2017" name="Genome Biol.">
        <title>New reference genome sequences of hot pepper reveal the massive evolution of plant disease-resistance genes by retroduplication.</title>
        <authorList>
            <person name="Kim S."/>
            <person name="Park J."/>
            <person name="Yeom S.I."/>
            <person name="Kim Y.M."/>
            <person name="Seo E."/>
            <person name="Kim K.T."/>
            <person name="Kim M.S."/>
            <person name="Lee J.M."/>
            <person name="Cheong K."/>
            <person name="Shin H.S."/>
            <person name="Kim S.B."/>
            <person name="Han K."/>
            <person name="Lee J."/>
            <person name="Park M."/>
            <person name="Lee H.A."/>
            <person name="Lee H.Y."/>
            <person name="Lee Y."/>
            <person name="Oh S."/>
            <person name="Lee J.H."/>
            <person name="Choi E."/>
            <person name="Choi E."/>
            <person name="Lee S.E."/>
            <person name="Jeon J."/>
            <person name="Kim H."/>
            <person name="Choi G."/>
            <person name="Song H."/>
            <person name="Lee J."/>
            <person name="Lee S.C."/>
            <person name="Kwon J.K."/>
            <person name="Lee H.Y."/>
            <person name="Koo N."/>
            <person name="Hong Y."/>
            <person name="Kim R.W."/>
            <person name="Kang W.H."/>
            <person name="Huh J.H."/>
            <person name="Kang B.C."/>
            <person name="Yang T.J."/>
            <person name="Lee Y.H."/>
            <person name="Bennetzen J.L."/>
            <person name="Choi D."/>
        </authorList>
    </citation>
    <scope>NUCLEOTIDE SEQUENCE [LARGE SCALE GENOMIC DNA]</scope>
    <source>
        <strain evidence="6">cv. PBC81</strain>
    </source>
</reference>
<dbReference type="Pfam" id="PF02902">
    <property type="entry name" value="Peptidase_C48"/>
    <property type="match status" value="1"/>
</dbReference>
<accession>A0A2G2WSM8</accession>
<feature type="domain" description="Ubiquitin-like protease family profile" evidence="4">
    <location>
        <begin position="90"/>
        <end position="295"/>
    </location>
</feature>
<protein>
    <recommendedName>
        <fullName evidence="4">Ubiquitin-like protease family profile domain-containing protein</fullName>
    </recommendedName>
</protein>
<dbReference type="PANTHER" id="PTHR31470:SF46">
    <property type="entry name" value="ULP1 PROTEASE FAMILY, C-TERMINAL CATALYTIC DOMAIN CONTAINING PROTEIN"/>
    <property type="match status" value="1"/>
</dbReference>
<dbReference type="InterPro" id="IPR003653">
    <property type="entry name" value="Peptidase_C48_C"/>
</dbReference>
<keyword evidence="2" id="KW-0645">Protease</keyword>
<dbReference type="Proteomes" id="UP000224567">
    <property type="component" value="Unassembled WGS sequence"/>
</dbReference>
<organism evidence="5 6">
    <name type="scientific">Capsicum baccatum</name>
    <name type="common">Peruvian pepper</name>
    <dbReference type="NCBI Taxonomy" id="33114"/>
    <lineage>
        <taxon>Eukaryota</taxon>
        <taxon>Viridiplantae</taxon>
        <taxon>Streptophyta</taxon>
        <taxon>Embryophyta</taxon>
        <taxon>Tracheophyta</taxon>
        <taxon>Spermatophyta</taxon>
        <taxon>Magnoliopsida</taxon>
        <taxon>eudicotyledons</taxon>
        <taxon>Gunneridae</taxon>
        <taxon>Pentapetalae</taxon>
        <taxon>asterids</taxon>
        <taxon>lamiids</taxon>
        <taxon>Solanales</taxon>
        <taxon>Solanaceae</taxon>
        <taxon>Solanoideae</taxon>
        <taxon>Capsiceae</taxon>
        <taxon>Capsicum</taxon>
    </lineage>
</organism>
<comment type="caution">
    <text evidence="5">The sequence shown here is derived from an EMBL/GenBank/DDBJ whole genome shotgun (WGS) entry which is preliminary data.</text>
</comment>
<dbReference type="PANTHER" id="PTHR31470">
    <property type="entry name" value="CYSTEINE PROTEINASES SUPERFAMILY PROTEIN-RELATED-RELATED"/>
    <property type="match status" value="1"/>
</dbReference>
<dbReference type="AlphaFoldDB" id="A0A2G2WSM8"/>
<dbReference type="Gene3D" id="3.40.395.10">
    <property type="entry name" value="Adenoviral Proteinase, Chain A"/>
    <property type="match status" value="1"/>
</dbReference>
<dbReference type="EMBL" id="MLFT02000005">
    <property type="protein sequence ID" value="PHT48244.1"/>
    <property type="molecule type" value="Genomic_DNA"/>
</dbReference>
<evidence type="ECO:0000313" key="5">
    <source>
        <dbReference type="EMBL" id="PHT48244.1"/>
    </source>
</evidence>